<dbReference type="EMBL" id="CP118615">
    <property type="protein sequence ID" value="WDZ84185.1"/>
    <property type="molecule type" value="Genomic_DNA"/>
</dbReference>
<reference evidence="2 3" key="1">
    <citation type="submission" date="2023-02" db="EMBL/GenBank/DDBJ databases">
        <authorList>
            <person name="Mo P."/>
        </authorList>
    </citation>
    <scope>NUCLEOTIDE SEQUENCE [LARGE SCALE GENOMIC DNA]</scope>
    <source>
        <strain evidence="2 3">HUAS 3</strain>
    </source>
</reference>
<sequence length="157" mass="16080">MLRRSILTLATTCGALLVGATPAYAADGSWTLTHSPSTGTCGTVIVSSYVNNTSGPVSYSRTTTTTSKVAISASISGGVGAIEAEIGYANEQSVSIAEQISMTIPAHTTLNLRVRYSNTTWYLKYSGMLGTSTGTGTSKVPAGLCISTVSDVPPPPP</sequence>
<evidence type="ECO:0000313" key="2">
    <source>
        <dbReference type="EMBL" id="WDZ84185.1"/>
    </source>
</evidence>
<dbReference type="Proteomes" id="UP001219605">
    <property type="component" value="Chromosome"/>
</dbReference>
<dbReference type="RefSeq" id="WP_275030748.1">
    <property type="nucleotide sequence ID" value="NZ_CP118615.1"/>
</dbReference>
<feature type="signal peptide" evidence="1">
    <location>
        <begin position="1"/>
        <end position="25"/>
    </location>
</feature>
<feature type="chain" id="PRO_5046644386" evidence="1">
    <location>
        <begin position="26"/>
        <end position="157"/>
    </location>
</feature>
<keyword evidence="3" id="KW-1185">Reference proteome</keyword>
<keyword evidence="1" id="KW-0732">Signal</keyword>
<evidence type="ECO:0000256" key="1">
    <source>
        <dbReference type="SAM" id="SignalP"/>
    </source>
</evidence>
<name>A0ABY7ZME6_9ACTN</name>
<evidence type="ECO:0000313" key="3">
    <source>
        <dbReference type="Proteomes" id="UP001219605"/>
    </source>
</evidence>
<proteinExistence type="predicted"/>
<gene>
    <name evidence="2" type="ORF">PVK37_27605</name>
</gene>
<protein>
    <submittedName>
        <fullName evidence="2">Uncharacterized protein</fullName>
    </submittedName>
</protein>
<organism evidence="2 3">
    <name type="scientific">Micromonospora cathayae</name>
    <dbReference type="NCBI Taxonomy" id="3028804"/>
    <lineage>
        <taxon>Bacteria</taxon>
        <taxon>Bacillati</taxon>
        <taxon>Actinomycetota</taxon>
        <taxon>Actinomycetes</taxon>
        <taxon>Micromonosporales</taxon>
        <taxon>Micromonosporaceae</taxon>
        <taxon>Micromonospora</taxon>
    </lineage>
</organism>
<accession>A0ABY7ZME6</accession>